<evidence type="ECO:0000256" key="1">
    <source>
        <dbReference type="RuleBase" id="RU000363"/>
    </source>
</evidence>
<reference evidence="3 4" key="1">
    <citation type="submission" date="2018-05" db="EMBL/GenBank/DDBJ databases">
        <title>Zavarzinia sp. HR-AS.</title>
        <authorList>
            <person name="Lee Y."/>
            <person name="Jeon C.O."/>
        </authorList>
    </citation>
    <scope>NUCLEOTIDE SEQUENCE [LARGE SCALE GENOMIC DNA]</scope>
    <source>
        <strain evidence="3 4">HR-AS</strain>
    </source>
</reference>
<dbReference type="Pfam" id="PF00106">
    <property type="entry name" value="adh_short"/>
    <property type="match status" value="1"/>
</dbReference>
<dbReference type="PRINTS" id="PR00080">
    <property type="entry name" value="SDRFAMILY"/>
</dbReference>
<dbReference type="PANTHER" id="PTHR45458:SF1">
    <property type="entry name" value="SHORT CHAIN DEHYDROGENASE"/>
    <property type="match status" value="1"/>
</dbReference>
<evidence type="ECO:0000256" key="2">
    <source>
        <dbReference type="SAM" id="MobiDB-lite"/>
    </source>
</evidence>
<feature type="compositionally biased region" description="Low complexity" evidence="2">
    <location>
        <begin position="11"/>
        <end position="21"/>
    </location>
</feature>
<proteinExistence type="inferred from homology"/>
<feature type="region of interest" description="Disordered" evidence="2">
    <location>
        <begin position="11"/>
        <end position="36"/>
    </location>
</feature>
<dbReference type="AlphaFoldDB" id="A0A317EEG6"/>
<dbReference type="OrthoDB" id="9785826at2"/>
<organism evidence="3 4">
    <name type="scientific">Zavarzinia aquatilis</name>
    <dbReference type="NCBI Taxonomy" id="2211142"/>
    <lineage>
        <taxon>Bacteria</taxon>
        <taxon>Pseudomonadati</taxon>
        <taxon>Pseudomonadota</taxon>
        <taxon>Alphaproteobacteria</taxon>
        <taxon>Rhodospirillales</taxon>
        <taxon>Zavarziniaceae</taxon>
        <taxon>Zavarzinia</taxon>
    </lineage>
</organism>
<comment type="similarity">
    <text evidence="1">Belongs to the short-chain dehydrogenases/reductases (SDR) family.</text>
</comment>
<gene>
    <name evidence="3" type="ORF">DKG74_04390</name>
</gene>
<protein>
    <submittedName>
        <fullName evidence="3">Short-chain dehydrogenase</fullName>
    </submittedName>
</protein>
<evidence type="ECO:0000313" key="4">
    <source>
        <dbReference type="Proteomes" id="UP000245461"/>
    </source>
</evidence>
<sequence>MGRWSCWGLAPRSRSRPAMPSRSRHRAAAASAGREIEARERAMPKTMLITGASRGLGRGLAETYARAGWQVHAVARQAGDLESVSGITAHELEITDRKAIATLRTRFAEARLDLVINNAGIWGPQAQDLGPIDADAWLDAFRVNAMCPYYVAEALLDPLARGRGRIVTITSGMASITNNSSGGDYIYRSSKAAASMAMRSLSRDVVSRGLCVVTLDPGWVRTAMGGAEAPLSIEESVSAMHRTIEGLTSRDNGKFLNLYGNEVPW</sequence>
<dbReference type="Proteomes" id="UP000245461">
    <property type="component" value="Unassembled WGS sequence"/>
</dbReference>
<dbReference type="PRINTS" id="PR00081">
    <property type="entry name" value="GDHRDH"/>
</dbReference>
<dbReference type="InterPro" id="IPR052184">
    <property type="entry name" value="SDR_enzymes"/>
</dbReference>
<evidence type="ECO:0000313" key="3">
    <source>
        <dbReference type="EMBL" id="PWR25012.1"/>
    </source>
</evidence>
<dbReference type="CDD" id="cd05325">
    <property type="entry name" value="carb_red_sniffer_like_SDR_c"/>
    <property type="match status" value="1"/>
</dbReference>
<dbReference type="EMBL" id="QGLE01000002">
    <property type="protein sequence ID" value="PWR25012.1"/>
    <property type="molecule type" value="Genomic_DNA"/>
</dbReference>
<name>A0A317EEG6_9PROT</name>
<accession>A0A317EEG6</accession>
<dbReference type="GO" id="GO:0016616">
    <property type="term" value="F:oxidoreductase activity, acting on the CH-OH group of donors, NAD or NADP as acceptor"/>
    <property type="evidence" value="ECO:0007669"/>
    <property type="project" value="TreeGrafter"/>
</dbReference>
<dbReference type="InterPro" id="IPR002347">
    <property type="entry name" value="SDR_fam"/>
</dbReference>
<comment type="caution">
    <text evidence="3">The sequence shown here is derived from an EMBL/GenBank/DDBJ whole genome shotgun (WGS) entry which is preliminary data.</text>
</comment>
<dbReference type="InterPro" id="IPR036291">
    <property type="entry name" value="NAD(P)-bd_dom_sf"/>
</dbReference>
<dbReference type="Gene3D" id="3.40.50.720">
    <property type="entry name" value="NAD(P)-binding Rossmann-like Domain"/>
    <property type="match status" value="1"/>
</dbReference>
<dbReference type="SUPFAM" id="SSF51735">
    <property type="entry name" value="NAD(P)-binding Rossmann-fold domains"/>
    <property type="match status" value="1"/>
</dbReference>
<dbReference type="PANTHER" id="PTHR45458">
    <property type="entry name" value="SHORT-CHAIN DEHYDROGENASE/REDUCTASE SDR"/>
    <property type="match status" value="1"/>
</dbReference>
<keyword evidence="4" id="KW-1185">Reference proteome</keyword>